<proteinExistence type="predicted"/>
<evidence type="ECO:0000256" key="1">
    <source>
        <dbReference type="SAM" id="Phobius"/>
    </source>
</evidence>
<feature type="transmembrane region" description="Helical" evidence="1">
    <location>
        <begin position="97"/>
        <end position="120"/>
    </location>
</feature>
<name>A0A2S5G8S0_9BACL</name>
<sequence>MKLSWKLVFALGTLALIRPLLNGTGIMGIIGQPLGSLAVTFSITVIWIAAVIWREEARPVLTLTGAGFFYGLLAIVISAFLSPIINGELQGPLTSPFAVSGVFFTNMVWGASAGLVALLLMKWMR</sequence>
<reference evidence="2 3" key="1">
    <citation type="submission" date="2018-02" db="EMBL/GenBank/DDBJ databases">
        <title>Jeotgalibacillus proteolyticum sp. nov. a protease producing bacterium isolated from ocean sediments of Laizhou Bay.</title>
        <authorList>
            <person name="Li Y."/>
        </authorList>
    </citation>
    <scope>NUCLEOTIDE SEQUENCE [LARGE SCALE GENOMIC DNA]</scope>
    <source>
        <strain evidence="2 3">22-7</strain>
    </source>
</reference>
<keyword evidence="1" id="KW-0472">Membrane</keyword>
<evidence type="ECO:0000313" key="3">
    <source>
        <dbReference type="Proteomes" id="UP000239047"/>
    </source>
</evidence>
<dbReference type="Proteomes" id="UP000239047">
    <property type="component" value="Unassembled WGS sequence"/>
</dbReference>
<evidence type="ECO:0000313" key="2">
    <source>
        <dbReference type="EMBL" id="PPA69335.1"/>
    </source>
</evidence>
<feature type="transmembrane region" description="Helical" evidence="1">
    <location>
        <begin position="33"/>
        <end position="53"/>
    </location>
</feature>
<organism evidence="2 3">
    <name type="scientific">Jeotgalibacillus proteolyticus</name>
    <dbReference type="NCBI Taxonomy" id="2082395"/>
    <lineage>
        <taxon>Bacteria</taxon>
        <taxon>Bacillati</taxon>
        <taxon>Bacillota</taxon>
        <taxon>Bacilli</taxon>
        <taxon>Bacillales</taxon>
        <taxon>Caryophanaceae</taxon>
        <taxon>Jeotgalibacillus</taxon>
    </lineage>
</organism>
<accession>A0A2S5G8S0</accession>
<dbReference type="RefSeq" id="WP_104059073.1">
    <property type="nucleotide sequence ID" value="NZ_PREZ01000006.1"/>
</dbReference>
<dbReference type="OrthoDB" id="2898516at2"/>
<keyword evidence="1" id="KW-0812">Transmembrane</keyword>
<keyword evidence="3" id="KW-1185">Reference proteome</keyword>
<gene>
    <name evidence="2" type="ORF">C4B60_16185</name>
</gene>
<comment type="caution">
    <text evidence="2">The sequence shown here is derived from an EMBL/GenBank/DDBJ whole genome shotgun (WGS) entry which is preliminary data.</text>
</comment>
<protein>
    <submittedName>
        <fullName evidence="2">Uncharacterized protein</fullName>
    </submittedName>
</protein>
<dbReference type="AlphaFoldDB" id="A0A2S5G8S0"/>
<dbReference type="EMBL" id="PREZ01000006">
    <property type="protein sequence ID" value="PPA69335.1"/>
    <property type="molecule type" value="Genomic_DNA"/>
</dbReference>
<feature type="transmembrane region" description="Helical" evidence="1">
    <location>
        <begin position="60"/>
        <end position="85"/>
    </location>
</feature>
<keyword evidence="1" id="KW-1133">Transmembrane helix</keyword>